<organism evidence="2 3">
    <name type="scientific">Molorchus minor</name>
    <dbReference type="NCBI Taxonomy" id="1323400"/>
    <lineage>
        <taxon>Eukaryota</taxon>
        <taxon>Metazoa</taxon>
        <taxon>Ecdysozoa</taxon>
        <taxon>Arthropoda</taxon>
        <taxon>Hexapoda</taxon>
        <taxon>Insecta</taxon>
        <taxon>Pterygota</taxon>
        <taxon>Neoptera</taxon>
        <taxon>Endopterygota</taxon>
        <taxon>Coleoptera</taxon>
        <taxon>Polyphaga</taxon>
        <taxon>Cucujiformia</taxon>
        <taxon>Chrysomeloidea</taxon>
        <taxon>Cerambycidae</taxon>
        <taxon>Lamiinae</taxon>
        <taxon>Monochamini</taxon>
        <taxon>Molorchus</taxon>
    </lineage>
</organism>
<dbReference type="PROSITE" id="PS50191">
    <property type="entry name" value="CRAL_TRIO"/>
    <property type="match status" value="1"/>
</dbReference>
<dbReference type="EMBL" id="JAPWTJ010000156">
    <property type="protein sequence ID" value="KAJ8981882.1"/>
    <property type="molecule type" value="Genomic_DNA"/>
</dbReference>
<dbReference type="CDD" id="cd00170">
    <property type="entry name" value="SEC14"/>
    <property type="match status" value="1"/>
</dbReference>
<accession>A0ABQ9JVF7</accession>
<dbReference type="PANTHER" id="PTHR10174:SF222">
    <property type="entry name" value="GH10083P-RELATED"/>
    <property type="match status" value="1"/>
</dbReference>
<feature type="domain" description="CRAL-TRIO" evidence="1">
    <location>
        <begin position="85"/>
        <end position="189"/>
    </location>
</feature>
<gene>
    <name evidence="2" type="ORF">NQ317_008230</name>
</gene>
<proteinExistence type="predicted"/>
<dbReference type="InterPro" id="IPR036865">
    <property type="entry name" value="CRAL-TRIO_dom_sf"/>
</dbReference>
<keyword evidence="3" id="KW-1185">Reference proteome</keyword>
<name>A0ABQ9JVF7_9CUCU</name>
<dbReference type="InterPro" id="IPR001251">
    <property type="entry name" value="CRAL-TRIO_dom"/>
</dbReference>
<evidence type="ECO:0000313" key="2">
    <source>
        <dbReference type="EMBL" id="KAJ8981882.1"/>
    </source>
</evidence>
<reference evidence="2" key="1">
    <citation type="journal article" date="2023" name="Insect Mol. Biol.">
        <title>Genome sequencing provides insights into the evolution of gene families encoding plant cell wall-degrading enzymes in longhorned beetles.</title>
        <authorList>
            <person name="Shin N.R."/>
            <person name="Okamura Y."/>
            <person name="Kirsch R."/>
            <person name="Pauchet Y."/>
        </authorList>
    </citation>
    <scope>NUCLEOTIDE SEQUENCE</scope>
    <source>
        <strain evidence="2">MMC_N1</strain>
    </source>
</reference>
<dbReference type="SMART" id="SM00516">
    <property type="entry name" value="SEC14"/>
    <property type="match status" value="1"/>
</dbReference>
<dbReference type="PANTHER" id="PTHR10174">
    <property type="entry name" value="ALPHA-TOCOPHEROL TRANSFER PROTEIN-RELATED"/>
    <property type="match status" value="1"/>
</dbReference>
<dbReference type="Pfam" id="PF00650">
    <property type="entry name" value="CRAL_TRIO"/>
    <property type="match status" value="1"/>
</dbReference>
<dbReference type="Gene3D" id="3.40.525.10">
    <property type="entry name" value="CRAL-TRIO lipid binding domain"/>
    <property type="match status" value="1"/>
</dbReference>
<evidence type="ECO:0000313" key="3">
    <source>
        <dbReference type="Proteomes" id="UP001162164"/>
    </source>
</evidence>
<protein>
    <recommendedName>
        <fullName evidence="1">CRAL-TRIO domain-containing protein</fullName>
    </recommendedName>
</protein>
<comment type="caution">
    <text evidence="2">The sequence shown here is derived from an EMBL/GenBank/DDBJ whole genome shotgun (WGS) entry which is preliminary data.</text>
</comment>
<dbReference type="Proteomes" id="UP001162164">
    <property type="component" value="Unassembled WGS sequence"/>
</dbReference>
<evidence type="ECO:0000259" key="1">
    <source>
        <dbReference type="PROSITE" id="PS50191"/>
    </source>
</evidence>
<sequence>MIPRVINNIPQLVEIGEIFVLQVWVFFASSGKGREGKEGYLVRLPKTTPEGYRILMYAVRDNDPTKMNFADCIKGFCMYNDCILSEDGLQEGYIVIFDMKGVQLGHLARVSLPALRCFLLYIQEAHPCRLKSIHVLNTASWIHHIMRLVVPLVKSEILSLVNFHKGSTPEGLPMELLPVNMGGEAPHIEELDRETKSMIHKYHEWLIETAQFKSDESKRPKKQGWWGFFGSNKTNDVDLDEKTILKNLQID</sequence>
<dbReference type="SUPFAM" id="SSF52087">
    <property type="entry name" value="CRAL/TRIO domain"/>
    <property type="match status" value="1"/>
</dbReference>